<keyword evidence="4" id="KW-1185">Reference proteome</keyword>
<dbReference type="SMART" id="SM00563">
    <property type="entry name" value="PlsC"/>
    <property type="match status" value="1"/>
</dbReference>
<dbReference type="EMBL" id="SJSL01000001">
    <property type="protein sequence ID" value="TCD02484.1"/>
    <property type="molecule type" value="Genomic_DNA"/>
</dbReference>
<organism evidence="3 4">
    <name type="scientific">Pedobacter psychroterrae</name>
    <dbReference type="NCBI Taxonomy" id="2530453"/>
    <lineage>
        <taxon>Bacteria</taxon>
        <taxon>Pseudomonadati</taxon>
        <taxon>Bacteroidota</taxon>
        <taxon>Sphingobacteriia</taxon>
        <taxon>Sphingobacteriales</taxon>
        <taxon>Sphingobacteriaceae</taxon>
        <taxon>Pedobacter</taxon>
    </lineage>
</organism>
<dbReference type="OrthoDB" id="152799at2"/>
<protein>
    <submittedName>
        <fullName evidence="3">Glycerol acyltransferase</fullName>
    </submittedName>
</protein>
<comment type="caution">
    <text evidence="3">The sequence shown here is derived from an EMBL/GenBank/DDBJ whole genome shotgun (WGS) entry which is preliminary data.</text>
</comment>
<dbReference type="InterPro" id="IPR002123">
    <property type="entry name" value="Plipid/glycerol_acylTrfase"/>
</dbReference>
<feature type="domain" description="Phospholipid/glycerol acyltransferase" evidence="2">
    <location>
        <begin position="44"/>
        <end position="166"/>
    </location>
</feature>
<feature type="transmembrane region" description="Helical" evidence="1">
    <location>
        <begin position="7"/>
        <end position="24"/>
    </location>
</feature>
<dbReference type="AlphaFoldDB" id="A0A4R0NTX6"/>
<evidence type="ECO:0000259" key="2">
    <source>
        <dbReference type="SMART" id="SM00563"/>
    </source>
</evidence>
<gene>
    <name evidence="3" type="ORF">EZ437_00400</name>
</gene>
<dbReference type="Proteomes" id="UP000293347">
    <property type="component" value="Unassembled WGS sequence"/>
</dbReference>
<dbReference type="SUPFAM" id="SSF69593">
    <property type="entry name" value="Glycerol-3-phosphate (1)-acyltransferase"/>
    <property type="match status" value="1"/>
</dbReference>
<accession>A0A4R0NTX6</accession>
<keyword evidence="1" id="KW-1133">Transmembrane helix</keyword>
<proteinExistence type="predicted"/>
<sequence>MMIKAKPFPTWVLVVLGHIVSWFLRRKLNRIQIFDVPIKQAHSYILMCNHFSFLDGFIAAHLLRKAIYEKNKQVKSMYIMVLEKQLQQNKWITRFGGFSIAPGTASAKESLNYAAEILSVPGNVLFLFPQGRIESNHTRVMELKSGIADIVPQIKGDCQLLWSSNLIEYYESINPSVYCHMLDCGTNHDFNFLELCDRINTHHLNAIKKQIRFSE</sequence>
<keyword evidence="3" id="KW-0808">Transferase</keyword>
<keyword evidence="1" id="KW-0472">Membrane</keyword>
<reference evidence="3 4" key="1">
    <citation type="submission" date="2019-02" db="EMBL/GenBank/DDBJ databases">
        <title>Pedobacter sp. RP-1-14 sp. nov., isolated from Arctic soil.</title>
        <authorList>
            <person name="Dahal R.H."/>
        </authorList>
    </citation>
    <scope>NUCLEOTIDE SEQUENCE [LARGE SCALE GENOMIC DNA]</scope>
    <source>
        <strain evidence="3 4">RP-1-14</strain>
    </source>
</reference>
<dbReference type="RefSeq" id="WP_131592065.1">
    <property type="nucleotide sequence ID" value="NZ_SJSL01000001.1"/>
</dbReference>
<name>A0A4R0NTX6_9SPHI</name>
<evidence type="ECO:0000313" key="4">
    <source>
        <dbReference type="Proteomes" id="UP000293347"/>
    </source>
</evidence>
<keyword evidence="3" id="KW-0012">Acyltransferase</keyword>
<dbReference type="Pfam" id="PF01553">
    <property type="entry name" value="Acyltransferase"/>
    <property type="match status" value="1"/>
</dbReference>
<evidence type="ECO:0000256" key="1">
    <source>
        <dbReference type="SAM" id="Phobius"/>
    </source>
</evidence>
<keyword evidence="1" id="KW-0812">Transmembrane</keyword>
<dbReference type="GO" id="GO:0016746">
    <property type="term" value="F:acyltransferase activity"/>
    <property type="evidence" value="ECO:0007669"/>
    <property type="project" value="UniProtKB-KW"/>
</dbReference>
<evidence type="ECO:0000313" key="3">
    <source>
        <dbReference type="EMBL" id="TCD02484.1"/>
    </source>
</evidence>